<comment type="caution">
    <text evidence="2">The sequence shown here is derived from an EMBL/GenBank/DDBJ whole genome shotgun (WGS) entry which is preliminary data.</text>
</comment>
<keyword evidence="3" id="KW-1185">Reference proteome</keyword>
<protein>
    <recommendedName>
        <fullName evidence="1">Peptidase M15C domain-containing protein</fullName>
    </recommendedName>
</protein>
<sequence>MRDVSVLHPQLRKKSIELQKICEKNGLKIGIGECLRTVAEQDALYAKGRTQPGKRVTNARGSTYASQHQWGIAFDFYRNDGTGAYNETGDFFNRVGALAKTIGLGWGGDWKSPVDKPHLYLPDWGSTTAILKQQYGTPENFMKTWVKHPVFETDKTYIVTQACYLRSRAGAKVANRVRYDILSDAVKKKCGKKQEFAVFKKNKTFRLIKVRQMGGNVWGQMKSGYWVPLIYKDTKRVKAADKSKRTD</sequence>
<evidence type="ECO:0000313" key="2">
    <source>
        <dbReference type="EMBL" id="EMZ28413.1"/>
    </source>
</evidence>
<dbReference type="Proteomes" id="UP000012589">
    <property type="component" value="Unassembled WGS sequence"/>
</dbReference>
<dbReference type="EMBL" id="AQFT01000064">
    <property type="protein sequence ID" value="EMZ28413.1"/>
    <property type="molecule type" value="Genomic_DNA"/>
</dbReference>
<dbReference type="GO" id="GO:0008233">
    <property type="term" value="F:peptidase activity"/>
    <property type="evidence" value="ECO:0007669"/>
    <property type="project" value="InterPro"/>
</dbReference>
<dbReference type="eggNOG" id="COG1876">
    <property type="taxonomic scope" value="Bacteria"/>
</dbReference>
<evidence type="ECO:0000259" key="1">
    <source>
        <dbReference type="Pfam" id="PF13539"/>
    </source>
</evidence>
<dbReference type="AlphaFoldDB" id="N2APN5"/>
<dbReference type="InterPro" id="IPR009045">
    <property type="entry name" value="Zn_M74/Hedgehog-like"/>
</dbReference>
<feature type="domain" description="Peptidase M15C" evidence="1">
    <location>
        <begin position="61"/>
        <end position="119"/>
    </location>
</feature>
<gene>
    <name evidence="2" type="ORF">C823_01946</name>
</gene>
<dbReference type="PATRIC" id="fig|1235802.3.peg.2059"/>
<reference evidence="2 3" key="1">
    <citation type="journal article" date="2014" name="Genome Announc.">
        <title>Draft genome sequences of the altered schaedler flora, a defined bacterial community from gnotobiotic mice.</title>
        <authorList>
            <person name="Wannemuehler M.J."/>
            <person name="Overstreet A.M."/>
            <person name="Ward D.V."/>
            <person name="Phillips G.J."/>
        </authorList>
    </citation>
    <scope>NUCLEOTIDE SEQUENCE [LARGE SCALE GENOMIC DNA]</scope>
    <source>
        <strain evidence="2 3">ASF492</strain>
    </source>
</reference>
<dbReference type="SUPFAM" id="SSF55166">
    <property type="entry name" value="Hedgehog/DD-peptidase"/>
    <property type="match status" value="1"/>
</dbReference>
<proteinExistence type="predicted"/>
<accession>N2APN5</accession>
<name>N2APN5_9FIRM</name>
<dbReference type="HOGENOM" id="CLU_1123215_0_0_9"/>
<dbReference type="Gene3D" id="3.30.1380.10">
    <property type="match status" value="1"/>
</dbReference>
<organism evidence="2 3">
    <name type="scientific">Eubacterium plexicaudatum ASF492</name>
    <dbReference type="NCBI Taxonomy" id="1235802"/>
    <lineage>
        <taxon>Bacteria</taxon>
        <taxon>Bacillati</taxon>
        <taxon>Bacillota</taxon>
        <taxon>Clostridia</taxon>
        <taxon>Eubacteriales</taxon>
        <taxon>Eubacteriaceae</taxon>
        <taxon>Eubacterium</taxon>
    </lineage>
</organism>
<evidence type="ECO:0000313" key="3">
    <source>
        <dbReference type="Proteomes" id="UP000012589"/>
    </source>
</evidence>
<dbReference type="STRING" id="1235802.C823_01946"/>
<dbReference type="InterPro" id="IPR039561">
    <property type="entry name" value="Peptidase_M15C"/>
</dbReference>
<dbReference type="Pfam" id="PF13539">
    <property type="entry name" value="Peptidase_M15_4"/>
    <property type="match status" value="1"/>
</dbReference>
<dbReference type="CDD" id="cd14845">
    <property type="entry name" value="L-Ala-D-Glu_peptidase_like"/>
    <property type="match status" value="1"/>
</dbReference>
<dbReference type="OrthoDB" id="9799970at2"/>